<dbReference type="CDD" id="cd00093">
    <property type="entry name" value="HTH_XRE"/>
    <property type="match status" value="1"/>
</dbReference>
<dbReference type="SMR" id="A0A179EQV5"/>
<dbReference type="Proteomes" id="UP000321361">
    <property type="component" value="Unassembled WGS sequence"/>
</dbReference>
<dbReference type="EMBL" id="LWMN01000014">
    <property type="protein sequence ID" value="OAQ55260.1"/>
    <property type="molecule type" value="Genomic_DNA"/>
</dbReference>
<dbReference type="InterPro" id="IPR010057">
    <property type="entry name" value="Transcription_activator_Rgg_C"/>
</dbReference>
<dbReference type="RefSeq" id="WP_067484255.1">
    <property type="nucleotide sequence ID" value="NZ_BJUG01000004.1"/>
</dbReference>
<feature type="domain" description="HTH cro/C1-type" evidence="1">
    <location>
        <begin position="7"/>
        <end position="60"/>
    </location>
</feature>
<dbReference type="EMBL" id="BJUG01000004">
    <property type="protein sequence ID" value="GEK36740.1"/>
    <property type="molecule type" value="Genomic_DNA"/>
</dbReference>
<evidence type="ECO:0000259" key="1">
    <source>
        <dbReference type="PROSITE" id="PS50943"/>
    </source>
</evidence>
<reference evidence="2 5" key="2">
    <citation type="submission" date="2019-07" db="EMBL/GenBank/DDBJ databases">
        <title>Whole genome shotgun sequence of Enterococcus thailandicus NBRC 101867.</title>
        <authorList>
            <person name="Hosoyama A."/>
            <person name="Uohara A."/>
            <person name="Ohji S."/>
            <person name="Ichikawa N."/>
        </authorList>
    </citation>
    <scope>NUCLEOTIDE SEQUENCE [LARGE SCALE GENOMIC DNA]</scope>
    <source>
        <strain evidence="2 5">NBRC 101867</strain>
    </source>
</reference>
<evidence type="ECO:0000313" key="5">
    <source>
        <dbReference type="Proteomes" id="UP000321361"/>
    </source>
</evidence>
<dbReference type="SMART" id="SM00530">
    <property type="entry name" value="HTH_XRE"/>
    <property type="match status" value="1"/>
</dbReference>
<name>A0A179EQV5_ENTTH</name>
<dbReference type="PROSITE" id="PS50943">
    <property type="entry name" value="HTH_CROC1"/>
    <property type="match status" value="1"/>
</dbReference>
<accession>A0A179EQV5</accession>
<dbReference type="AlphaFoldDB" id="A0A179EQV5"/>
<dbReference type="InterPro" id="IPR010982">
    <property type="entry name" value="Lambda_DNA-bd_dom_sf"/>
</dbReference>
<evidence type="ECO:0000313" key="4">
    <source>
        <dbReference type="Proteomes" id="UP000078516"/>
    </source>
</evidence>
<dbReference type="GeneID" id="77486996"/>
<dbReference type="SUPFAM" id="SSF47413">
    <property type="entry name" value="lambda repressor-like DNA-binding domains"/>
    <property type="match status" value="1"/>
</dbReference>
<organism evidence="3 4">
    <name type="scientific">Enterococcus thailandicus</name>
    <dbReference type="NCBI Taxonomy" id="417368"/>
    <lineage>
        <taxon>Bacteria</taxon>
        <taxon>Bacillati</taxon>
        <taxon>Bacillota</taxon>
        <taxon>Bacilli</taxon>
        <taxon>Lactobacillales</taxon>
        <taxon>Enterococcaceae</taxon>
        <taxon>Enterococcus</taxon>
    </lineage>
</organism>
<comment type="caution">
    <text evidence="3">The sequence shown here is derived from an EMBL/GenBank/DDBJ whole genome shotgun (WGS) entry which is preliminary data.</text>
</comment>
<dbReference type="InterPro" id="IPR053163">
    <property type="entry name" value="HTH-type_regulator_Rgg"/>
</dbReference>
<dbReference type="Proteomes" id="UP000078516">
    <property type="component" value="Unassembled WGS sequence"/>
</dbReference>
<dbReference type="KEGG" id="eth:CK496_05015"/>
<protein>
    <submittedName>
        <fullName evidence="2">XRE family transcriptional regulator</fullName>
    </submittedName>
</protein>
<reference evidence="3 4" key="1">
    <citation type="submission" date="2016-04" db="EMBL/GenBank/DDBJ databases">
        <title>Draft genome of an Enterococcus thailandicus strain isolated from bovine feces.</title>
        <authorList>
            <person name="Beukers A.G."/>
            <person name="Zaheer R."/>
            <person name="Goji N."/>
            <person name="Cook S.R."/>
            <person name="Amoako K."/>
            <person name="Chaves A.V."/>
            <person name="Ward M.P."/>
            <person name="Mcallister T.A."/>
        </authorList>
    </citation>
    <scope>NUCLEOTIDE SEQUENCE [LARGE SCALE GENOMIC DNA]</scope>
    <source>
        <strain evidence="3 4">F0711D 46</strain>
    </source>
</reference>
<dbReference type="NCBIfam" id="TIGR01716">
    <property type="entry name" value="RGG_Cterm"/>
    <property type="match status" value="1"/>
</dbReference>
<evidence type="ECO:0000313" key="3">
    <source>
        <dbReference type="EMBL" id="OAQ55260.1"/>
    </source>
</evidence>
<dbReference type="PATRIC" id="fig|417368.6.peg.1628"/>
<gene>
    <name evidence="2" type="primary">rgg</name>
    <name evidence="3" type="ORF">A6E74_09045</name>
    <name evidence="2" type="ORF">ETH01_10270</name>
</gene>
<dbReference type="InterPro" id="IPR011990">
    <property type="entry name" value="TPR-like_helical_dom_sf"/>
</dbReference>
<dbReference type="Gene3D" id="1.25.40.10">
    <property type="entry name" value="Tetratricopeptide repeat domain"/>
    <property type="match status" value="1"/>
</dbReference>
<sequence length="277" mass="33239">MEHNELLKLLRKERNFTQEKLAEGISHRNTLSSFENGGIKISFTILLKYIKRLNISLEEYEFILNEKELEGKKKVSVELSKKYLNPFDINFANEILDMYIDTKDFYYYSLYAQYYLVREYKGDALDKNEQRKIAKKIINYLDKIQTWGRFELVIFSNCLFLFEDKYIRFNFVESIQYMKIYLDSSNYSRDLQNFIINGLSLSYTRKNEANIQLFLSELDKIISNSDDMQAKMVKNIFSLLLNHDQGIDNENEKRRIVNTLELLDEMEWVDYIEKVYT</sequence>
<evidence type="ECO:0000313" key="2">
    <source>
        <dbReference type="EMBL" id="GEK36740.1"/>
    </source>
</evidence>
<proteinExistence type="predicted"/>
<dbReference type="PANTHER" id="PTHR37038">
    <property type="entry name" value="TRANSCRIPTIONAL REGULATOR-RELATED"/>
    <property type="match status" value="1"/>
</dbReference>
<dbReference type="OrthoDB" id="2185502at2"/>
<dbReference type="Pfam" id="PF21259">
    <property type="entry name" value="Rgg_C"/>
    <property type="match status" value="1"/>
</dbReference>
<keyword evidence="4" id="KW-1185">Reference proteome</keyword>
<dbReference type="Pfam" id="PF01381">
    <property type="entry name" value="HTH_3"/>
    <property type="match status" value="1"/>
</dbReference>
<dbReference type="InterPro" id="IPR001387">
    <property type="entry name" value="Cro/C1-type_HTH"/>
</dbReference>
<dbReference type="GO" id="GO:0003677">
    <property type="term" value="F:DNA binding"/>
    <property type="evidence" value="ECO:0007669"/>
    <property type="project" value="InterPro"/>
</dbReference>